<dbReference type="CDD" id="cd00590">
    <property type="entry name" value="RRM_SF"/>
    <property type="match status" value="1"/>
</dbReference>
<proteinExistence type="predicted"/>
<gene>
    <name evidence="2" type="ORF">NSCI0253_LOCUS20317</name>
</gene>
<dbReference type="Gene3D" id="3.30.70.330">
    <property type="match status" value="1"/>
</dbReference>
<feature type="region of interest" description="Disordered" evidence="1">
    <location>
        <begin position="283"/>
        <end position="302"/>
    </location>
</feature>
<feature type="region of interest" description="Disordered" evidence="1">
    <location>
        <begin position="307"/>
        <end position="326"/>
    </location>
</feature>
<dbReference type="EMBL" id="HBFQ01028883">
    <property type="protein sequence ID" value="CAD8845967.1"/>
    <property type="molecule type" value="Transcribed_RNA"/>
</dbReference>
<dbReference type="InterPro" id="IPR012677">
    <property type="entry name" value="Nucleotide-bd_a/b_plait_sf"/>
</dbReference>
<evidence type="ECO:0000256" key="1">
    <source>
        <dbReference type="SAM" id="MobiDB-lite"/>
    </source>
</evidence>
<dbReference type="GO" id="GO:0003676">
    <property type="term" value="F:nucleic acid binding"/>
    <property type="evidence" value="ECO:0007669"/>
    <property type="project" value="InterPro"/>
</dbReference>
<name>A0A7S1F6L1_NOCSC</name>
<evidence type="ECO:0008006" key="3">
    <source>
        <dbReference type="Google" id="ProtNLM"/>
    </source>
</evidence>
<feature type="compositionally biased region" description="Basic residues" evidence="1">
    <location>
        <begin position="308"/>
        <end position="319"/>
    </location>
</feature>
<dbReference type="InterPro" id="IPR035979">
    <property type="entry name" value="RBD_domain_sf"/>
</dbReference>
<evidence type="ECO:0000313" key="2">
    <source>
        <dbReference type="EMBL" id="CAD8845967.1"/>
    </source>
</evidence>
<accession>A0A7S1F6L1</accession>
<reference evidence="2" key="1">
    <citation type="submission" date="2021-01" db="EMBL/GenBank/DDBJ databases">
        <authorList>
            <person name="Corre E."/>
            <person name="Pelletier E."/>
            <person name="Niang G."/>
            <person name="Scheremetjew M."/>
            <person name="Finn R."/>
            <person name="Kale V."/>
            <person name="Holt S."/>
            <person name="Cochrane G."/>
            <person name="Meng A."/>
            <person name="Brown T."/>
            <person name="Cohen L."/>
        </authorList>
    </citation>
    <scope>NUCLEOTIDE SEQUENCE</scope>
</reference>
<dbReference type="SUPFAM" id="SSF54928">
    <property type="entry name" value="RNA-binding domain, RBD"/>
    <property type="match status" value="1"/>
</dbReference>
<dbReference type="AlphaFoldDB" id="A0A7S1F6L1"/>
<sequence>MLDRSDSNPCREDVFLDVRTLAGTNVCTCRFARSATVLQLRQKLSMEMGIAPSELDLVLGTDLLTVSEEHPLEEVPSEASMTVLRRTGVTLVASLQASGNARLTEQGLSSMCSPHGTVKGLCVGESGLDAYVTCGCDDDAKAIIRALSGRQAQGTSGTLNLTWAQKPTVEVSIEGMRMCYRLTETDLTTLFSRYCEIEWVFVEPQGVRAEVSCKSTEDAVLAIRSLDGRWLESLRGTLRVSWAGTKRQAEMSDNWPVEGLHMDSTSLDVDRVSVAVPQQQQQLQSCDRAENGSQDASRRGSCCQAARRGSRCRGPRRGRAATSLND</sequence>
<protein>
    <recommendedName>
        <fullName evidence="3">Ubiquitin-like domain-containing protein</fullName>
    </recommendedName>
</protein>
<organism evidence="2">
    <name type="scientific">Noctiluca scintillans</name>
    <name type="common">Sea sparkle</name>
    <name type="synonym">Red tide dinoflagellate</name>
    <dbReference type="NCBI Taxonomy" id="2966"/>
    <lineage>
        <taxon>Eukaryota</taxon>
        <taxon>Sar</taxon>
        <taxon>Alveolata</taxon>
        <taxon>Dinophyceae</taxon>
        <taxon>Noctilucales</taxon>
        <taxon>Noctilucaceae</taxon>
        <taxon>Noctiluca</taxon>
    </lineage>
</organism>